<reference evidence="4" key="1">
    <citation type="journal article" date="2020" name="Stud. Mycol.">
        <title>101 Dothideomycetes genomes: a test case for predicting lifestyles and emergence of pathogens.</title>
        <authorList>
            <person name="Haridas S."/>
            <person name="Albert R."/>
            <person name="Binder M."/>
            <person name="Bloem J."/>
            <person name="Labutti K."/>
            <person name="Salamov A."/>
            <person name="Andreopoulos B."/>
            <person name="Baker S."/>
            <person name="Barry K."/>
            <person name="Bills G."/>
            <person name="Bluhm B."/>
            <person name="Cannon C."/>
            <person name="Castanera R."/>
            <person name="Culley D."/>
            <person name="Daum C."/>
            <person name="Ezra D."/>
            <person name="Gonzalez J."/>
            <person name="Henrissat B."/>
            <person name="Kuo A."/>
            <person name="Liang C."/>
            <person name="Lipzen A."/>
            <person name="Lutzoni F."/>
            <person name="Magnuson J."/>
            <person name="Mondo S."/>
            <person name="Nolan M."/>
            <person name="Ohm R."/>
            <person name="Pangilinan J."/>
            <person name="Park H.-J."/>
            <person name="Ramirez L."/>
            <person name="Alfaro M."/>
            <person name="Sun H."/>
            <person name="Tritt A."/>
            <person name="Yoshinaga Y."/>
            <person name="Zwiers L.-H."/>
            <person name="Turgeon B."/>
            <person name="Goodwin S."/>
            <person name="Spatafora J."/>
            <person name="Crous P."/>
            <person name="Grigoriev I."/>
        </authorList>
    </citation>
    <scope>NUCLEOTIDE SEQUENCE</scope>
    <source>
        <strain evidence="4">CBS 116435</strain>
    </source>
</reference>
<keyword evidence="5" id="KW-1185">Reference proteome</keyword>
<dbReference type="InterPro" id="IPR001138">
    <property type="entry name" value="Zn2Cys6_DnaBD"/>
</dbReference>
<dbReference type="PANTHER" id="PTHR47256:SF1">
    <property type="entry name" value="ZN(II)2CYS6 TRANSCRIPTION FACTOR (EUROFUNG)"/>
    <property type="match status" value="1"/>
</dbReference>
<evidence type="ECO:0000259" key="3">
    <source>
        <dbReference type="PROSITE" id="PS50048"/>
    </source>
</evidence>
<dbReference type="GO" id="GO:0000981">
    <property type="term" value="F:DNA-binding transcription factor activity, RNA polymerase II-specific"/>
    <property type="evidence" value="ECO:0007669"/>
    <property type="project" value="InterPro"/>
</dbReference>
<dbReference type="Gene3D" id="4.10.240.10">
    <property type="entry name" value="Zn(2)-C6 fungal-type DNA-binding domain"/>
    <property type="match status" value="1"/>
</dbReference>
<dbReference type="SUPFAM" id="SSF57701">
    <property type="entry name" value="Zn2/Cys6 DNA-binding domain"/>
    <property type="match status" value="1"/>
</dbReference>
<name>A0A9P4UMR3_9PEZI</name>
<dbReference type="InterPro" id="IPR036864">
    <property type="entry name" value="Zn2-C6_fun-type_DNA-bd_sf"/>
</dbReference>
<proteinExistence type="predicted"/>
<feature type="domain" description="Zn(2)-C6 fungal-type" evidence="3">
    <location>
        <begin position="49"/>
        <end position="78"/>
    </location>
</feature>
<dbReference type="OrthoDB" id="426882at2759"/>
<keyword evidence="1" id="KW-0539">Nucleus</keyword>
<dbReference type="CDD" id="cd00067">
    <property type="entry name" value="GAL4"/>
    <property type="match status" value="1"/>
</dbReference>
<dbReference type="PANTHER" id="PTHR47256">
    <property type="entry name" value="ZN(II)2CYS6 TRANSCRIPTION FACTOR (EUROFUNG)-RELATED"/>
    <property type="match status" value="1"/>
</dbReference>
<dbReference type="GO" id="GO:0008270">
    <property type="term" value="F:zinc ion binding"/>
    <property type="evidence" value="ECO:0007669"/>
    <property type="project" value="InterPro"/>
</dbReference>
<sequence>MAEYLLKSVSEAGSVQQDADASPANEELNLDSDTQRGISRARRSQVSAACQSCRQRKIKCDALRPCRPCVKRNLTCRYDTQHGETHSQAFKRKYEDAIHSHDTYAEVFYILRSRSEQDAAEVLRWIRSGRSPEVVLRFMTSGDFAHITPNPGPFVLDDFLVNLAHSTGSAQDIIRLATITLDPSTKVRLPRPQDFFELRNRIVQIQFVEKLLQRSYTPSTGLHPLLLGSAPALSRGDAQSGVGVQSDLLIHDDMGRDDHPPHHVPAAPWTTITASDEAVSHLVSLFLAWINPTWRFVEQDLFLMGMRSKRLQSRFCSPLLVNSICAIASLQSEHEVAMVPGDRNRITRGQHFHDEALHLWALEENRPTLTNIQALCQITERRIDSD</sequence>
<evidence type="ECO:0000256" key="1">
    <source>
        <dbReference type="ARBA" id="ARBA00023242"/>
    </source>
</evidence>
<dbReference type="Pfam" id="PF00172">
    <property type="entry name" value="Zn_clus"/>
    <property type="match status" value="1"/>
</dbReference>
<evidence type="ECO:0000313" key="4">
    <source>
        <dbReference type="EMBL" id="KAF2718636.1"/>
    </source>
</evidence>
<evidence type="ECO:0000313" key="5">
    <source>
        <dbReference type="Proteomes" id="UP000799441"/>
    </source>
</evidence>
<dbReference type="SMART" id="SM00066">
    <property type="entry name" value="GAL4"/>
    <property type="match status" value="1"/>
</dbReference>
<gene>
    <name evidence="4" type="ORF">K431DRAFT_287518</name>
</gene>
<protein>
    <recommendedName>
        <fullName evidence="3">Zn(2)-C6 fungal-type domain-containing protein</fullName>
    </recommendedName>
</protein>
<evidence type="ECO:0000256" key="2">
    <source>
        <dbReference type="SAM" id="MobiDB-lite"/>
    </source>
</evidence>
<dbReference type="Proteomes" id="UP000799441">
    <property type="component" value="Unassembled WGS sequence"/>
</dbReference>
<dbReference type="PROSITE" id="PS00463">
    <property type="entry name" value="ZN2_CY6_FUNGAL_1"/>
    <property type="match status" value="1"/>
</dbReference>
<feature type="region of interest" description="Disordered" evidence="2">
    <location>
        <begin position="1"/>
        <end position="37"/>
    </location>
</feature>
<dbReference type="PROSITE" id="PS50048">
    <property type="entry name" value="ZN2_CY6_FUNGAL_2"/>
    <property type="match status" value="1"/>
</dbReference>
<accession>A0A9P4UMR3</accession>
<dbReference type="CDD" id="cd12148">
    <property type="entry name" value="fungal_TF_MHR"/>
    <property type="match status" value="1"/>
</dbReference>
<dbReference type="EMBL" id="MU003822">
    <property type="protein sequence ID" value="KAF2718636.1"/>
    <property type="molecule type" value="Genomic_DNA"/>
</dbReference>
<dbReference type="AlphaFoldDB" id="A0A9P4UMR3"/>
<comment type="caution">
    <text evidence="4">The sequence shown here is derived from an EMBL/GenBank/DDBJ whole genome shotgun (WGS) entry which is preliminary data.</text>
</comment>
<dbReference type="InterPro" id="IPR053187">
    <property type="entry name" value="Notoamide_regulator"/>
</dbReference>
<organism evidence="4 5">
    <name type="scientific">Polychaeton citri CBS 116435</name>
    <dbReference type="NCBI Taxonomy" id="1314669"/>
    <lineage>
        <taxon>Eukaryota</taxon>
        <taxon>Fungi</taxon>
        <taxon>Dikarya</taxon>
        <taxon>Ascomycota</taxon>
        <taxon>Pezizomycotina</taxon>
        <taxon>Dothideomycetes</taxon>
        <taxon>Dothideomycetidae</taxon>
        <taxon>Capnodiales</taxon>
        <taxon>Capnodiaceae</taxon>
        <taxon>Polychaeton</taxon>
    </lineage>
</organism>